<evidence type="ECO:0000313" key="11">
    <source>
        <dbReference type="Proteomes" id="UP000245412"/>
    </source>
</evidence>
<evidence type="ECO:0000256" key="7">
    <source>
        <dbReference type="ARBA" id="ARBA00034125"/>
    </source>
</evidence>
<organism evidence="10 11">
    <name type="scientific">Murimonas intestini</name>
    <dbReference type="NCBI Taxonomy" id="1337051"/>
    <lineage>
        <taxon>Bacteria</taxon>
        <taxon>Bacillati</taxon>
        <taxon>Bacillota</taxon>
        <taxon>Clostridia</taxon>
        <taxon>Lachnospirales</taxon>
        <taxon>Lachnospiraceae</taxon>
        <taxon>Murimonas</taxon>
    </lineage>
</organism>
<evidence type="ECO:0000256" key="4">
    <source>
        <dbReference type="ARBA" id="ARBA00022692"/>
    </source>
</evidence>
<evidence type="ECO:0000256" key="3">
    <source>
        <dbReference type="ARBA" id="ARBA00022519"/>
    </source>
</evidence>
<keyword evidence="3" id="KW-0997">Cell inner membrane</keyword>
<keyword evidence="2" id="KW-1003">Cell membrane</keyword>
<evidence type="ECO:0000256" key="1">
    <source>
        <dbReference type="ARBA" id="ARBA00004651"/>
    </source>
</evidence>
<comment type="similarity">
    <text evidence="7">Belongs to the ThrE exporter (TC 2.A.79) family.</text>
</comment>
<keyword evidence="6 8" id="KW-0472">Membrane</keyword>
<name>A0AB73T8L8_9FIRM</name>
<comment type="caution">
    <text evidence="10">The sequence shown here is derived from an EMBL/GenBank/DDBJ whole genome shotgun (WGS) entry which is preliminary data.</text>
</comment>
<evidence type="ECO:0000259" key="9">
    <source>
        <dbReference type="Pfam" id="PF12821"/>
    </source>
</evidence>
<feature type="transmembrane region" description="Helical" evidence="8">
    <location>
        <begin position="29"/>
        <end position="46"/>
    </location>
</feature>
<evidence type="ECO:0000256" key="2">
    <source>
        <dbReference type="ARBA" id="ARBA00022475"/>
    </source>
</evidence>
<evidence type="ECO:0000256" key="8">
    <source>
        <dbReference type="SAM" id="Phobius"/>
    </source>
</evidence>
<feature type="transmembrane region" description="Helical" evidence="8">
    <location>
        <begin position="6"/>
        <end position="24"/>
    </location>
</feature>
<protein>
    <submittedName>
        <fullName evidence="10">Uncharacterized membrane protein YjjB (DUF3815 family)</fullName>
    </submittedName>
</protein>
<accession>A0AB73T8L8</accession>
<keyword evidence="4 8" id="KW-0812">Transmembrane</keyword>
<dbReference type="GO" id="GO:0015744">
    <property type="term" value="P:succinate transport"/>
    <property type="evidence" value="ECO:0007669"/>
    <property type="project" value="TreeGrafter"/>
</dbReference>
<feature type="transmembrane region" description="Helical" evidence="8">
    <location>
        <begin position="52"/>
        <end position="72"/>
    </location>
</feature>
<dbReference type="RefSeq" id="WP_109625254.1">
    <property type="nucleotide sequence ID" value="NZ_CABJAT010000002.1"/>
</dbReference>
<dbReference type="Proteomes" id="UP000245412">
    <property type="component" value="Unassembled WGS sequence"/>
</dbReference>
<dbReference type="AlphaFoldDB" id="A0AB73T8L8"/>
<reference evidence="10 11" key="1">
    <citation type="submission" date="2018-05" db="EMBL/GenBank/DDBJ databases">
        <authorList>
            <person name="Goeker M."/>
            <person name="Huntemann M."/>
            <person name="Clum A."/>
            <person name="Pillay M."/>
            <person name="Palaniappan K."/>
            <person name="Varghese N."/>
            <person name="Mikhailova N."/>
            <person name="Stamatis D."/>
            <person name="Reddy T."/>
            <person name="Daum C."/>
            <person name="Shapiro N."/>
            <person name="Ivanova N."/>
            <person name="Kyrpides N."/>
            <person name="Woyke T."/>
        </authorList>
    </citation>
    <scope>NUCLEOTIDE SEQUENCE [LARGE SCALE GENOMIC DNA]</scope>
    <source>
        <strain evidence="10 11">DSM 26524</strain>
    </source>
</reference>
<proteinExistence type="inferred from homology"/>
<dbReference type="GO" id="GO:0005886">
    <property type="term" value="C:plasma membrane"/>
    <property type="evidence" value="ECO:0007669"/>
    <property type="project" value="UniProtKB-SubCell"/>
</dbReference>
<dbReference type="Pfam" id="PF12821">
    <property type="entry name" value="ThrE_2"/>
    <property type="match status" value="1"/>
</dbReference>
<evidence type="ECO:0000313" key="10">
    <source>
        <dbReference type="EMBL" id="PWJ78330.1"/>
    </source>
</evidence>
<feature type="domain" description="Threonine/Serine exporter ThrE" evidence="9">
    <location>
        <begin position="7"/>
        <end position="133"/>
    </location>
</feature>
<feature type="transmembrane region" description="Helical" evidence="8">
    <location>
        <begin position="79"/>
        <end position="98"/>
    </location>
</feature>
<sequence length="169" mass="18540">MMDIVLQIIMAFTGTVAFSVLFSVPKRHYLSCGLTGSVGWAVYLMISRVFHTPIVATFAASMVLSAMARFLSVKYKAPTIVFLLCGIFTLVPGAGIYYTAYYLFTGAEQEAMMKGIETFKLAVAIALGIGVSYSIPAKVYGWKQDAEVWNETEIRGNGPSPRITGRREQ</sequence>
<gene>
    <name evidence="10" type="ORF">C7383_102469</name>
</gene>
<dbReference type="InterPro" id="IPR050539">
    <property type="entry name" value="ThrE_Dicarb/AminoAcid_Exp"/>
</dbReference>
<evidence type="ECO:0000256" key="6">
    <source>
        <dbReference type="ARBA" id="ARBA00023136"/>
    </source>
</evidence>
<keyword evidence="11" id="KW-1185">Reference proteome</keyword>
<dbReference type="PANTHER" id="PTHR34390">
    <property type="entry name" value="UPF0442 PROTEIN YJJB-RELATED"/>
    <property type="match status" value="1"/>
</dbReference>
<dbReference type="EMBL" id="QGGY01000002">
    <property type="protein sequence ID" value="PWJ78330.1"/>
    <property type="molecule type" value="Genomic_DNA"/>
</dbReference>
<feature type="transmembrane region" description="Helical" evidence="8">
    <location>
        <begin position="118"/>
        <end position="135"/>
    </location>
</feature>
<evidence type="ECO:0000256" key="5">
    <source>
        <dbReference type="ARBA" id="ARBA00022989"/>
    </source>
</evidence>
<comment type="subcellular location">
    <subcellularLocation>
        <location evidence="1">Cell membrane</location>
        <topology evidence="1">Multi-pass membrane protein</topology>
    </subcellularLocation>
</comment>
<dbReference type="PANTHER" id="PTHR34390:SF1">
    <property type="entry name" value="SUCCINATE TRANSPORTER SUBUNIT YJJB-RELATED"/>
    <property type="match status" value="1"/>
</dbReference>
<dbReference type="InterPro" id="IPR024528">
    <property type="entry name" value="ThrE_2"/>
</dbReference>
<keyword evidence="5 8" id="KW-1133">Transmembrane helix</keyword>